<name>A0A7X1NYG2_9DEIO</name>
<dbReference type="EMBL" id="WBSL01000015">
    <property type="protein sequence ID" value="MPY68117.1"/>
    <property type="molecule type" value="Genomic_DNA"/>
</dbReference>
<keyword evidence="1" id="KW-1133">Transmembrane helix</keyword>
<comment type="caution">
    <text evidence="2">The sequence shown here is derived from an EMBL/GenBank/DDBJ whole genome shotgun (WGS) entry which is preliminary data.</text>
</comment>
<evidence type="ECO:0000313" key="3">
    <source>
        <dbReference type="Proteomes" id="UP000484842"/>
    </source>
</evidence>
<proteinExistence type="predicted"/>
<reference evidence="2 3" key="1">
    <citation type="submission" date="2019-10" db="EMBL/GenBank/DDBJ databases">
        <title>Deinococcus sp. isolated from soil.</title>
        <authorList>
            <person name="Li Y."/>
            <person name="Wang J."/>
        </authorList>
    </citation>
    <scope>NUCLEOTIDE SEQUENCE [LARGE SCALE GENOMIC DNA]</scope>
    <source>
        <strain evidence="2 3">SDU3-2</strain>
    </source>
</reference>
<sequence>MLALVTHGRLPVSSLPVTVFLLGLSGAVLGLVFTFSLTGPALSRRRELALARVLADVTAGKYRAAPDEVWLFKRRGWWTHTRELTSLGQAVLDGRRGEERRV</sequence>
<feature type="transmembrane region" description="Helical" evidence="1">
    <location>
        <begin position="20"/>
        <end position="42"/>
    </location>
</feature>
<keyword evidence="3" id="KW-1185">Reference proteome</keyword>
<keyword evidence="1" id="KW-0812">Transmembrane</keyword>
<evidence type="ECO:0000256" key="1">
    <source>
        <dbReference type="SAM" id="Phobius"/>
    </source>
</evidence>
<dbReference type="AlphaFoldDB" id="A0A7X1NYG2"/>
<gene>
    <name evidence="2" type="ORF">F8S09_15780</name>
</gene>
<evidence type="ECO:0000313" key="2">
    <source>
        <dbReference type="EMBL" id="MPY68117.1"/>
    </source>
</evidence>
<dbReference type="Proteomes" id="UP000484842">
    <property type="component" value="Unassembled WGS sequence"/>
</dbReference>
<keyword evidence="1" id="KW-0472">Membrane</keyword>
<organism evidence="2 3">
    <name type="scientific">Deinococcus terrestris</name>
    <dbReference type="NCBI Taxonomy" id="2651870"/>
    <lineage>
        <taxon>Bacteria</taxon>
        <taxon>Thermotogati</taxon>
        <taxon>Deinococcota</taxon>
        <taxon>Deinococci</taxon>
        <taxon>Deinococcales</taxon>
        <taxon>Deinococcaceae</taxon>
        <taxon>Deinococcus</taxon>
    </lineage>
</organism>
<accession>A0A7X1NYG2</accession>
<protein>
    <submittedName>
        <fullName evidence="2">Uncharacterized protein</fullName>
    </submittedName>
</protein>